<keyword evidence="2" id="KW-1185">Reference proteome</keyword>
<organism evidence="1 2">
    <name type="scientific">Gigaspora margarita</name>
    <dbReference type="NCBI Taxonomy" id="4874"/>
    <lineage>
        <taxon>Eukaryota</taxon>
        <taxon>Fungi</taxon>
        <taxon>Fungi incertae sedis</taxon>
        <taxon>Mucoromycota</taxon>
        <taxon>Glomeromycotina</taxon>
        <taxon>Glomeromycetes</taxon>
        <taxon>Diversisporales</taxon>
        <taxon>Gigasporaceae</taxon>
        <taxon>Gigaspora</taxon>
    </lineage>
</organism>
<gene>
    <name evidence="1" type="ORF">GMARGA_LOCUS20494</name>
</gene>
<dbReference type="EMBL" id="CAJVQB010018019">
    <property type="protein sequence ID" value="CAG8786289.1"/>
    <property type="molecule type" value="Genomic_DNA"/>
</dbReference>
<name>A0ABN7VP54_GIGMA</name>
<proteinExistence type="predicted"/>
<reference evidence="1 2" key="1">
    <citation type="submission" date="2021-06" db="EMBL/GenBank/DDBJ databases">
        <authorList>
            <person name="Kallberg Y."/>
            <person name="Tangrot J."/>
            <person name="Rosling A."/>
        </authorList>
    </citation>
    <scope>NUCLEOTIDE SEQUENCE [LARGE SCALE GENOMIC DNA]</scope>
    <source>
        <strain evidence="1 2">120-4 pot B 10/14</strain>
    </source>
</reference>
<accession>A0ABN7VP54</accession>
<comment type="caution">
    <text evidence="1">The sequence shown here is derived from an EMBL/GenBank/DDBJ whole genome shotgun (WGS) entry which is preliminary data.</text>
</comment>
<feature type="non-terminal residue" evidence="1">
    <location>
        <position position="1"/>
    </location>
</feature>
<dbReference type="Proteomes" id="UP000789901">
    <property type="component" value="Unassembled WGS sequence"/>
</dbReference>
<evidence type="ECO:0000313" key="2">
    <source>
        <dbReference type="Proteomes" id="UP000789901"/>
    </source>
</evidence>
<protein>
    <submittedName>
        <fullName evidence="1">32273_t:CDS:1</fullName>
    </submittedName>
</protein>
<evidence type="ECO:0000313" key="1">
    <source>
        <dbReference type="EMBL" id="CAG8786289.1"/>
    </source>
</evidence>
<sequence length="370" mass="42701">QPDWSCVFEESFKSSPKNMCEVFKREWTCRGATVRRPEETKTFNLAKMIEVKFPMIPKFSTWTLSLSDWEFDTPIPSCISHQNDLTVLEPVTERCEIVKYEGIRGAVREPKNNETLSFVLEEENDYLDKDAVLSNFIIDNTEYFSYKWRDGFRSSQDRRNEATDASGKVEGFHIDGCSRHAIESGGTLSKQALNACNKLTMPGFTSSWFCLRAVLIIYVGSGFYVSFELGKFDIPTSYNEIWKLTKIAFTLPPTGIFLYGVEGVYIEDHICFYVDDTMSHKALFAADRNGDEKTGRRPDIMFVCMEDGKFYELMYVECSRITCTKQKEDDDVKLWRESNDGMYWAHKSRRLEKEQFGIIGIQTTVTTDSE</sequence>